<dbReference type="AlphaFoldDB" id="A0A916WV12"/>
<keyword evidence="2" id="KW-1185">Reference proteome</keyword>
<organism evidence="1 2">
    <name type="scientific">Roseibium aquae</name>
    <dbReference type="NCBI Taxonomy" id="1323746"/>
    <lineage>
        <taxon>Bacteria</taxon>
        <taxon>Pseudomonadati</taxon>
        <taxon>Pseudomonadota</taxon>
        <taxon>Alphaproteobacteria</taxon>
        <taxon>Hyphomicrobiales</taxon>
        <taxon>Stappiaceae</taxon>
        <taxon>Roseibium</taxon>
    </lineage>
</organism>
<comment type="caution">
    <text evidence="1">The sequence shown here is derived from an EMBL/GenBank/DDBJ whole genome shotgun (WGS) entry which is preliminary data.</text>
</comment>
<accession>A0A916WV12</accession>
<dbReference type="Proteomes" id="UP000605148">
    <property type="component" value="Unassembled WGS sequence"/>
</dbReference>
<gene>
    <name evidence="1" type="ORF">GCM10011316_00510</name>
</gene>
<name>A0A916WV12_9HYPH</name>
<proteinExistence type="predicted"/>
<dbReference type="EMBL" id="BMFA01000001">
    <property type="protein sequence ID" value="GGB32297.1"/>
    <property type="molecule type" value="Genomic_DNA"/>
</dbReference>
<reference evidence="1" key="1">
    <citation type="journal article" date="2014" name="Int. J. Syst. Evol. Microbiol.">
        <title>Complete genome sequence of Corynebacterium casei LMG S-19264T (=DSM 44701T), isolated from a smear-ripened cheese.</title>
        <authorList>
            <consortium name="US DOE Joint Genome Institute (JGI-PGF)"/>
            <person name="Walter F."/>
            <person name="Albersmeier A."/>
            <person name="Kalinowski J."/>
            <person name="Ruckert C."/>
        </authorList>
    </citation>
    <scope>NUCLEOTIDE SEQUENCE</scope>
    <source>
        <strain evidence="1">CGMCC 1.12426</strain>
    </source>
</reference>
<evidence type="ECO:0000313" key="1">
    <source>
        <dbReference type="EMBL" id="GGB32297.1"/>
    </source>
</evidence>
<evidence type="ECO:0000313" key="2">
    <source>
        <dbReference type="Proteomes" id="UP000605148"/>
    </source>
</evidence>
<protein>
    <submittedName>
        <fullName evidence="1">Uncharacterized protein</fullName>
    </submittedName>
</protein>
<sequence>MSPAAQRVMESEWWLTLEPDRKALFIPGSGGRFFTKAFRTGTLETSRSSPQILDADAEDWVRV</sequence>
<reference evidence="1" key="2">
    <citation type="submission" date="2020-09" db="EMBL/GenBank/DDBJ databases">
        <authorList>
            <person name="Sun Q."/>
            <person name="Zhou Y."/>
        </authorList>
    </citation>
    <scope>NUCLEOTIDE SEQUENCE</scope>
    <source>
        <strain evidence="1">CGMCC 1.12426</strain>
    </source>
</reference>